<dbReference type="EMBL" id="QSTP01000001">
    <property type="protein sequence ID" value="RGM75564.1"/>
    <property type="molecule type" value="Genomic_DNA"/>
</dbReference>
<evidence type="ECO:0000313" key="1">
    <source>
        <dbReference type="EMBL" id="RGM75564.1"/>
    </source>
</evidence>
<comment type="caution">
    <text evidence="1">The sequence shown here is derived from an EMBL/GenBank/DDBJ whole genome shotgun (WGS) entry which is preliminary data.</text>
</comment>
<dbReference type="AlphaFoldDB" id="A0A3E4YMS9"/>
<evidence type="ECO:0000313" key="2">
    <source>
        <dbReference type="Proteomes" id="UP000260758"/>
    </source>
</evidence>
<reference evidence="1 2" key="1">
    <citation type="submission" date="2018-08" db="EMBL/GenBank/DDBJ databases">
        <title>A genome reference for cultivated species of the human gut microbiota.</title>
        <authorList>
            <person name="Zou Y."/>
            <person name="Xue W."/>
            <person name="Luo G."/>
        </authorList>
    </citation>
    <scope>NUCLEOTIDE SEQUENCE [LARGE SCALE GENOMIC DNA]</scope>
    <source>
        <strain evidence="1 2">OM07-13</strain>
    </source>
</reference>
<name>A0A3E4YMS9_9FIRM</name>
<accession>A0A3E4YMS9</accession>
<dbReference type="Proteomes" id="UP000260758">
    <property type="component" value="Unassembled WGS sequence"/>
</dbReference>
<protein>
    <submittedName>
        <fullName evidence="1">Uncharacterized protein</fullName>
    </submittedName>
</protein>
<proteinExistence type="predicted"/>
<gene>
    <name evidence="1" type="ORF">DXB99_03280</name>
</gene>
<sequence length="156" mass="18158">MTKNEYDMKIEKAMKRYYDTLEKCNPFNVKSKYVTCRSCGSKLNREYMAKNYLHVIISQVKCPVCNSEVGLYSKTFNERINKAKAYYDKIKDSKSTIKEDTTTLSYTLKDVIKTTEDRFDYILEEHKTSDFTEIIGIIGGDVLTLRVYKDGSVCEK</sequence>
<dbReference type="RefSeq" id="WP_117718320.1">
    <property type="nucleotide sequence ID" value="NZ_QSTP01000001.1"/>
</dbReference>
<organism evidence="1 2">
    <name type="scientific">Agathobacter rectalis</name>
    <dbReference type="NCBI Taxonomy" id="39491"/>
    <lineage>
        <taxon>Bacteria</taxon>
        <taxon>Bacillati</taxon>
        <taxon>Bacillota</taxon>
        <taxon>Clostridia</taxon>
        <taxon>Lachnospirales</taxon>
        <taxon>Lachnospiraceae</taxon>
        <taxon>Agathobacter</taxon>
    </lineage>
</organism>